<name>B8JFP6_ANAD2</name>
<gene>
    <name evidence="2" type="ordered locus">A2cp1_1139</name>
</gene>
<evidence type="ECO:0000256" key="1">
    <source>
        <dbReference type="SAM" id="SignalP"/>
    </source>
</evidence>
<dbReference type="SUPFAM" id="SSF101082">
    <property type="entry name" value="Typo IV secretion system protein TraC"/>
    <property type="match status" value="1"/>
</dbReference>
<evidence type="ECO:0000313" key="2">
    <source>
        <dbReference type="EMBL" id="ACL64484.1"/>
    </source>
</evidence>
<feature type="chain" id="PRO_5002872656" evidence="1">
    <location>
        <begin position="22"/>
        <end position="231"/>
    </location>
</feature>
<dbReference type="InterPro" id="IPR023220">
    <property type="entry name" value="T4SS_VirB5-domain"/>
</dbReference>
<dbReference type="Gene3D" id="1.20.58.430">
    <property type="entry name" value="Type IV secretion system, VirB5-domain"/>
    <property type="match status" value="1"/>
</dbReference>
<proteinExistence type="predicted"/>
<keyword evidence="3" id="KW-1185">Reference proteome</keyword>
<dbReference type="CDD" id="cd14262">
    <property type="entry name" value="VirB5_like"/>
    <property type="match status" value="1"/>
</dbReference>
<dbReference type="HOGENOM" id="CLU_096790_1_0_7"/>
<protein>
    <submittedName>
        <fullName evidence="2">P-type DNA transfer protein VirB5</fullName>
    </submittedName>
</protein>
<dbReference type="AlphaFoldDB" id="B8JFP6"/>
<dbReference type="EMBL" id="CP001359">
    <property type="protein sequence ID" value="ACL64484.1"/>
    <property type="molecule type" value="Genomic_DNA"/>
</dbReference>
<dbReference type="Proteomes" id="UP000007089">
    <property type="component" value="Chromosome"/>
</dbReference>
<reference evidence="2" key="1">
    <citation type="submission" date="2009-01" db="EMBL/GenBank/DDBJ databases">
        <title>Complete sequence of Anaeromyxobacter dehalogenans 2CP-1.</title>
        <authorList>
            <consortium name="US DOE Joint Genome Institute"/>
            <person name="Lucas S."/>
            <person name="Copeland A."/>
            <person name="Lapidus A."/>
            <person name="Glavina del Rio T."/>
            <person name="Dalin E."/>
            <person name="Tice H."/>
            <person name="Bruce D."/>
            <person name="Goodwin L."/>
            <person name="Pitluck S."/>
            <person name="Saunders E."/>
            <person name="Brettin T."/>
            <person name="Detter J.C."/>
            <person name="Han C."/>
            <person name="Larimer F."/>
            <person name="Land M."/>
            <person name="Hauser L."/>
            <person name="Kyrpides N."/>
            <person name="Ovchinnikova G."/>
            <person name="Beliaev A.S."/>
            <person name="Richardson P."/>
        </authorList>
    </citation>
    <scope>NUCLEOTIDE SEQUENCE</scope>
    <source>
        <strain evidence="2">2CP-1</strain>
    </source>
</reference>
<feature type="signal peptide" evidence="1">
    <location>
        <begin position="1"/>
        <end position="21"/>
    </location>
</feature>
<dbReference type="RefSeq" id="WP_012632476.1">
    <property type="nucleotide sequence ID" value="NC_011891.1"/>
</dbReference>
<dbReference type="Pfam" id="PF07996">
    <property type="entry name" value="T4SS"/>
    <property type="match status" value="1"/>
</dbReference>
<dbReference type="NCBIfam" id="TIGR02791">
    <property type="entry name" value="VirB5"/>
    <property type="match status" value="1"/>
</dbReference>
<organism evidence="2 3">
    <name type="scientific">Anaeromyxobacter dehalogenans (strain ATCC BAA-258 / DSM 21875 / 2CP-1)</name>
    <dbReference type="NCBI Taxonomy" id="455488"/>
    <lineage>
        <taxon>Bacteria</taxon>
        <taxon>Pseudomonadati</taxon>
        <taxon>Myxococcota</taxon>
        <taxon>Myxococcia</taxon>
        <taxon>Myxococcales</taxon>
        <taxon>Cystobacterineae</taxon>
        <taxon>Anaeromyxobacteraceae</taxon>
        <taxon>Anaeromyxobacter</taxon>
    </lineage>
</organism>
<dbReference type="InterPro" id="IPR014158">
    <property type="entry name" value="T4SS_VirB5"/>
</dbReference>
<keyword evidence="1" id="KW-0732">Signal</keyword>
<dbReference type="KEGG" id="acp:A2cp1_1139"/>
<evidence type="ECO:0000313" key="3">
    <source>
        <dbReference type="Proteomes" id="UP000007089"/>
    </source>
</evidence>
<accession>B8JFP6</accession>
<sequence>MKHLRTLVVAGGFAFATAAHAQGIPVFDSSSFGQMVLSVKALGDQLRQLQATYQAVSGTRNLGEVLYNPALRGYLPADWARVYDTAAAGGYPGISGPLRAVQDGERLRGTVTDAQASIAARSRTTAMADKATGLHAFEGARARLSQIEQLMRQINLTHDAKGVQEIQARIAVEQAAVQNETTKLQLVAMLQRAEERLVEQQKTDLAQRILSASNRGMPPCCSVDPGAGARR</sequence>